<dbReference type="SUPFAM" id="SSF48452">
    <property type="entry name" value="TPR-like"/>
    <property type="match status" value="1"/>
</dbReference>
<dbReference type="Proteomes" id="UP000220527">
    <property type="component" value="Unassembled WGS sequence"/>
</dbReference>
<dbReference type="OrthoDB" id="138165at2"/>
<dbReference type="EMBL" id="NQWI01000086">
    <property type="protein sequence ID" value="PDW02136.1"/>
    <property type="molecule type" value="Genomic_DNA"/>
</dbReference>
<dbReference type="Pfam" id="PF12770">
    <property type="entry name" value="CHAT"/>
    <property type="match status" value="1"/>
</dbReference>
<protein>
    <recommendedName>
        <fullName evidence="1">CHAT domain-containing protein</fullName>
    </recommendedName>
</protein>
<dbReference type="PANTHER" id="PTHR10098">
    <property type="entry name" value="RAPSYN-RELATED"/>
    <property type="match status" value="1"/>
</dbReference>
<evidence type="ECO:0000313" key="2">
    <source>
        <dbReference type="EMBL" id="PDW02136.1"/>
    </source>
</evidence>
<gene>
    <name evidence="2" type="ORF">CJ255_15600</name>
</gene>
<dbReference type="Gene3D" id="1.25.40.10">
    <property type="entry name" value="Tetratricopeptide repeat domain"/>
    <property type="match status" value="1"/>
</dbReference>
<evidence type="ECO:0000259" key="1">
    <source>
        <dbReference type="Pfam" id="PF12770"/>
    </source>
</evidence>
<reference evidence="3" key="1">
    <citation type="submission" date="2017-08" db="EMBL/GenBank/DDBJ databases">
        <authorList>
            <person name="Grouzdev D.S."/>
            <person name="Gaisin V.A."/>
            <person name="Rysina M.S."/>
            <person name="Gorlenko V.M."/>
        </authorList>
    </citation>
    <scope>NUCLEOTIDE SEQUENCE [LARGE SCALE GENOMIC DNA]</scope>
    <source>
        <strain evidence="3">Kir15-3F</strain>
    </source>
</reference>
<dbReference type="RefSeq" id="WP_097645025.1">
    <property type="nucleotide sequence ID" value="NZ_NQWI01000086.1"/>
</dbReference>
<accession>A0A2A6RGX1</accession>
<dbReference type="InterPro" id="IPR024983">
    <property type="entry name" value="CHAT_dom"/>
</dbReference>
<feature type="domain" description="CHAT" evidence="1">
    <location>
        <begin position="686"/>
        <end position="943"/>
    </location>
</feature>
<name>A0A2A6RGX1_9CHLR</name>
<sequence>MKREELADLLVAAWGQAGWSDLLALVAEQLTPELVQSLKMRVDALKLQHARQALAIAHVAEAVADTINSPVALATAALALGNAQHARGQYQAALAHFCHAERLFSQQHDLDGLARALINQIGPLQELGAFVDALDVATRAEAICTELGAAATLYRGVLEQNRSALYIHTHDYAAALISAEHGQSYLRDVGADDRAAHLDLNIAIALEGLNQLDAAAARINQGQAALAAAGHREELSRFAMSLGALAARRGRYAEALHWLDRAELGFAEAHIEHEVAFIQLIRAQVYQNLNLHTDALCLAHTAVKPLQQAKMRAQVALALLVQAHSLRTTATPDRASRADALLKRARRMLATEGAIASGRLLEIDVARLELGVAHGRIPLAQRHISRLRNHPLLSTYPALAARVALLQLRIELQCVQPNVAAIDARLRSIHAEALREALYEVEIEVHDLFSQTALLRHAQEQALDHCLTALAIIERIRVQIMLDEPAIGFVERYQAIYERAIALAQTQSNPQFTLALLSFAATAPLPNSSRATRSSPELTALREQWHHQQAGPLTELAAPQSSTQSKRLAELEATIADHWRRMQLQAYGSATADEQQSSPLLNPHTADAWVAQLQARLDPDTALLHYYTVDGLAYSILLTAHQPATSIALGSAALIERACQAWRMHIDLRVKGLHCTLGLNHAHMIGKRLYDSLIAPLAHGLEGSTRLMVTLPATWHDLPFAALWDGKQYLVERFTLAFLTAPVAFGSTIAHHKQGGTALTIGYSDGGRLPAALHEAQHMANIFAAHWPTTLLLEADATEAQFSAATAQSQIIHLATHAIFRPENPLFSWLQLADARITVANLYQLALAHQPLVLLNACETGRGAPRGGGLLGMARGLLVAGASGLVVSLWRIADECAAMLMAGVATELCASADRLDAAAALATAQRRIIVHEPHPFAWAGWIAIVG</sequence>
<keyword evidence="3" id="KW-1185">Reference proteome</keyword>
<comment type="caution">
    <text evidence="2">The sequence shown here is derived from an EMBL/GenBank/DDBJ whole genome shotgun (WGS) entry which is preliminary data.</text>
</comment>
<dbReference type="InterPro" id="IPR011990">
    <property type="entry name" value="TPR-like_helical_dom_sf"/>
</dbReference>
<dbReference type="PANTHER" id="PTHR10098:SF108">
    <property type="entry name" value="TETRATRICOPEPTIDE REPEAT PROTEIN 28"/>
    <property type="match status" value="1"/>
</dbReference>
<evidence type="ECO:0000313" key="3">
    <source>
        <dbReference type="Proteomes" id="UP000220527"/>
    </source>
</evidence>
<proteinExistence type="predicted"/>
<dbReference type="AlphaFoldDB" id="A0A2A6RGX1"/>
<organism evidence="2 3">
    <name type="scientific">Candidatus Viridilinea mediisalina</name>
    <dbReference type="NCBI Taxonomy" id="2024553"/>
    <lineage>
        <taxon>Bacteria</taxon>
        <taxon>Bacillati</taxon>
        <taxon>Chloroflexota</taxon>
        <taxon>Chloroflexia</taxon>
        <taxon>Chloroflexales</taxon>
        <taxon>Chloroflexineae</taxon>
        <taxon>Oscillochloridaceae</taxon>
        <taxon>Candidatus Viridilinea</taxon>
    </lineage>
</organism>